<evidence type="ECO:0000313" key="1">
    <source>
        <dbReference type="EMBL" id="EJW89634.1"/>
    </source>
</evidence>
<sequence>MVGLAVLLYGWQFTASIKGNTASFLRTSRSYDSKQASAMICYRHRKTNRKTDFLTDFLQTKKSRYN</sequence>
<comment type="caution">
    <text evidence="1">The sequence shown here is derived from an EMBL/GenBank/DDBJ whole genome shotgun (WGS) entry which is preliminary data.</text>
</comment>
<dbReference type="AlphaFoldDB" id="J9FQK3"/>
<protein>
    <submittedName>
        <fullName evidence="1">Uncharacterized protein</fullName>
    </submittedName>
</protein>
<name>J9FQK3_9ZZZZ</name>
<dbReference type="EMBL" id="AMCI01009345">
    <property type="protein sequence ID" value="EJW89634.1"/>
    <property type="molecule type" value="Genomic_DNA"/>
</dbReference>
<proteinExistence type="predicted"/>
<reference evidence="1" key="1">
    <citation type="journal article" date="2012" name="PLoS ONE">
        <title>Gene sets for utilization of primary and secondary nutrition supplies in the distal gut of endangered iberian lynx.</title>
        <authorList>
            <person name="Alcaide M."/>
            <person name="Messina E."/>
            <person name="Richter M."/>
            <person name="Bargiela R."/>
            <person name="Peplies J."/>
            <person name="Huws S.A."/>
            <person name="Newbold C.J."/>
            <person name="Golyshin P.N."/>
            <person name="Simon M.A."/>
            <person name="Lopez G."/>
            <person name="Yakimov M.M."/>
            <person name="Ferrer M."/>
        </authorList>
    </citation>
    <scope>NUCLEOTIDE SEQUENCE</scope>
</reference>
<organism evidence="1">
    <name type="scientific">gut metagenome</name>
    <dbReference type="NCBI Taxonomy" id="749906"/>
    <lineage>
        <taxon>unclassified sequences</taxon>
        <taxon>metagenomes</taxon>
        <taxon>organismal metagenomes</taxon>
    </lineage>
</organism>
<gene>
    <name evidence="1" type="ORF">EVA_22234</name>
</gene>
<accession>J9FQK3</accession>